<sequence>MEASEDVREAARRIGAVFGALPQVVMFRAAVDPEADGEQPDEVAVAIGDGCPGPGYASYATLDLSRYPTNVTTEDGRPIRTELVTVGRADDRVLADVLAQCAFALASGSFHVTPNTIVPNAVKEADPGRGTKHLMLVVPFIWPDLEILVDREEDVTTWLQAVPITDAELELASRDGAEALFARLETAGADVSNLDRDSVV</sequence>
<dbReference type="Proteomes" id="UP001597286">
    <property type="component" value="Unassembled WGS sequence"/>
</dbReference>
<proteinExistence type="predicted"/>
<keyword evidence="3" id="KW-1185">Reference proteome</keyword>
<dbReference type="RefSeq" id="WP_378487664.1">
    <property type="nucleotide sequence ID" value="NZ_JBHUFB010000020.1"/>
</dbReference>
<accession>A0ABW4P9L0</accession>
<gene>
    <name evidence="2" type="ORF">ACFSJG_23655</name>
</gene>
<reference evidence="3" key="1">
    <citation type="journal article" date="2019" name="Int. J. Syst. Evol. Microbiol.">
        <title>The Global Catalogue of Microorganisms (GCM) 10K type strain sequencing project: providing services to taxonomists for standard genome sequencing and annotation.</title>
        <authorList>
            <consortium name="The Broad Institute Genomics Platform"/>
            <consortium name="The Broad Institute Genome Sequencing Center for Infectious Disease"/>
            <person name="Wu L."/>
            <person name="Ma J."/>
        </authorList>
    </citation>
    <scope>NUCLEOTIDE SEQUENCE [LARGE SCALE GENOMIC DNA]</scope>
    <source>
        <strain evidence="3">DT72</strain>
    </source>
</reference>
<protein>
    <submittedName>
        <fullName evidence="2">Suppressor of fused domain protein</fullName>
    </submittedName>
</protein>
<evidence type="ECO:0000259" key="1">
    <source>
        <dbReference type="Pfam" id="PF05076"/>
    </source>
</evidence>
<feature type="domain" description="Suppressor of fused-like" evidence="1">
    <location>
        <begin position="41"/>
        <end position="196"/>
    </location>
</feature>
<comment type="caution">
    <text evidence="2">The sequence shown here is derived from an EMBL/GenBank/DDBJ whole genome shotgun (WGS) entry which is preliminary data.</text>
</comment>
<evidence type="ECO:0000313" key="2">
    <source>
        <dbReference type="EMBL" id="MFD1815226.1"/>
    </source>
</evidence>
<evidence type="ECO:0000313" key="3">
    <source>
        <dbReference type="Proteomes" id="UP001597286"/>
    </source>
</evidence>
<dbReference type="Pfam" id="PF05076">
    <property type="entry name" value="SUFU"/>
    <property type="match status" value="1"/>
</dbReference>
<organism evidence="2 3">
    <name type="scientific">Rhodococcus gannanensis</name>
    <dbReference type="NCBI Taxonomy" id="1960308"/>
    <lineage>
        <taxon>Bacteria</taxon>
        <taxon>Bacillati</taxon>
        <taxon>Actinomycetota</taxon>
        <taxon>Actinomycetes</taxon>
        <taxon>Mycobacteriales</taxon>
        <taxon>Nocardiaceae</taxon>
        <taxon>Rhodococcus</taxon>
    </lineage>
</organism>
<name>A0ABW4P9L0_9NOCA</name>
<dbReference type="InterPro" id="IPR020941">
    <property type="entry name" value="SUFU-like_domain"/>
</dbReference>
<dbReference type="EMBL" id="JBHUFB010000020">
    <property type="protein sequence ID" value="MFD1815226.1"/>
    <property type="molecule type" value="Genomic_DNA"/>
</dbReference>